<organism evidence="1">
    <name type="scientific">marine metagenome</name>
    <dbReference type="NCBI Taxonomy" id="408172"/>
    <lineage>
        <taxon>unclassified sequences</taxon>
        <taxon>metagenomes</taxon>
        <taxon>ecological metagenomes</taxon>
    </lineage>
</organism>
<reference evidence="1" key="1">
    <citation type="submission" date="2018-05" db="EMBL/GenBank/DDBJ databases">
        <authorList>
            <person name="Lanie J.A."/>
            <person name="Ng W.-L."/>
            <person name="Kazmierczak K.M."/>
            <person name="Andrzejewski T.M."/>
            <person name="Davidsen T.M."/>
            <person name="Wayne K.J."/>
            <person name="Tettelin H."/>
            <person name="Glass J.I."/>
            <person name="Rusch D."/>
            <person name="Podicherti R."/>
            <person name="Tsui H.-C.T."/>
            <person name="Winkler M.E."/>
        </authorList>
    </citation>
    <scope>NUCLEOTIDE SEQUENCE</scope>
</reference>
<protein>
    <submittedName>
        <fullName evidence="1">Uncharacterized protein</fullName>
    </submittedName>
</protein>
<feature type="non-terminal residue" evidence="1">
    <location>
        <position position="42"/>
    </location>
</feature>
<dbReference type="EMBL" id="UINC01221030">
    <property type="protein sequence ID" value="SVE49197.1"/>
    <property type="molecule type" value="Genomic_DNA"/>
</dbReference>
<proteinExistence type="predicted"/>
<evidence type="ECO:0000313" key="1">
    <source>
        <dbReference type="EMBL" id="SVE49197.1"/>
    </source>
</evidence>
<sequence>MNKNGNSQNNGKNWLGLNWQFSLCSGWGIAGLNMARAMESDG</sequence>
<name>A0A383DXC6_9ZZZZ</name>
<gene>
    <name evidence="1" type="ORF">METZ01_LOCUS502051</name>
</gene>
<dbReference type="AlphaFoldDB" id="A0A383DXC6"/>
<accession>A0A383DXC6</accession>